<organism evidence="2 3">
    <name type="scientific">Candidatus Trichorickettsia mobilis</name>
    <dbReference type="NCBI Taxonomy" id="1346319"/>
    <lineage>
        <taxon>Bacteria</taxon>
        <taxon>Pseudomonadati</taxon>
        <taxon>Pseudomonadota</taxon>
        <taxon>Alphaproteobacteria</taxon>
        <taxon>Rickettsiales</taxon>
        <taxon>Rickettsiaceae</taxon>
        <taxon>Rickettsieae</taxon>
        <taxon>Candidatus Trichorickettsia</taxon>
    </lineage>
</organism>
<reference evidence="2 3" key="1">
    <citation type="submission" date="2022-10" db="EMBL/GenBank/DDBJ databases">
        <title>Host association and intracellularity evolved multiple times independently in the Rickettsiales.</title>
        <authorList>
            <person name="Castelli M."/>
            <person name="Nardi T."/>
            <person name="Gammuto L."/>
            <person name="Bellinzona G."/>
            <person name="Sabaneyeva E."/>
            <person name="Potekhin A."/>
            <person name="Serra V."/>
            <person name="Petroni G."/>
            <person name="Sassera D."/>
        </authorList>
    </citation>
    <scope>NUCLEOTIDE SEQUENCE [LARGE SCALE GENOMIC DNA]</scope>
    <source>
        <strain evidence="2 3">Kr 154-4</strain>
    </source>
</reference>
<feature type="domain" description="Organic solvent tolerance-like N-terminal" evidence="1">
    <location>
        <begin position="39"/>
        <end position="148"/>
    </location>
</feature>
<gene>
    <name evidence="2" type="ORF">Trichorick_00110</name>
</gene>
<dbReference type="Pfam" id="PF03968">
    <property type="entry name" value="LptD_N"/>
    <property type="match status" value="1"/>
</dbReference>
<dbReference type="InterPro" id="IPR005653">
    <property type="entry name" value="OstA-like_N"/>
</dbReference>
<evidence type="ECO:0000259" key="1">
    <source>
        <dbReference type="Pfam" id="PF03968"/>
    </source>
</evidence>
<evidence type="ECO:0000313" key="2">
    <source>
        <dbReference type="EMBL" id="WPY00238.1"/>
    </source>
</evidence>
<keyword evidence="3" id="KW-1185">Reference proteome</keyword>
<sequence>MFKQRLIFQTSKLNLFYKISLIIISCYSLTTYGNNNNLHIHSDNVTFDKNSRTVDFSGTVIIWFDDIILKTSVLKILYKNSAKGKQAIDRIIIPNKLSALKISNQNIIIADAAVYNHQQEELTLTGNIKFIYQDHILQTEKLLYHTKLNKIDHHNNKHQRANIDSNGK</sequence>
<dbReference type="EMBL" id="CP112932">
    <property type="protein sequence ID" value="WPY00238.1"/>
    <property type="molecule type" value="Genomic_DNA"/>
</dbReference>
<proteinExistence type="predicted"/>
<protein>
    <submittedName>
        <fullName evidence="2">LptA-related OstA-like protein</fullName>
    </submittedName>
</protein>
<dbReference type="Proteomes" id="UP001326613">
    <property type="component" value="Chromosome"/>
</dbReference>
<accession>A0ABZ0URG8</accession>
<name>A0ABZ0URG8_9RICK</name>
<evidence type="ECO:0000313" key="3">
    <source>
        <dbReference type="Proteomes" id="UP001326613"/>
    </source>
</evidence>
<dbReference type="Gene3D" id="2.60.450.10">
    <property type="entry name" value="Lipopolysaccharide (LPS) transport protein A like domain"/>
    <property type="match status" value="1"/>
</dbReference>